<protein>
    <recommendedName>
        <fullName evidence="4">Filamentous haemagglutinin FhaB/tRNA nuclease CdiA-like TPS domain-containing protein</fullName>
    </recommendedName>
</protein>
<dbReference type="SMART" id="SM00191">
    <property type="entry name" value="Int_alpha"/>
    <property type="match status" value="42"/>
</dbReference>
<evidence type="ECO:0000313" key="5">
    <source>
        <dbReference type="EMBL" id="AWB66614.1"/>
    </source>
</evidence>
<dbReference type="RefSeq" id="WP_108602675.1">
    <property type="nucleotide sequence ID" value="NZ_CP026604.1"/>
</dbReference>
<keyword evidence="6" id="KW-1185">Reference proteome</keyword>
<feature type="domain" description="Filamentous haemagglutinin FhaB/tRNA nuclease CdiA-like TPS" evidence="4">
    <location>
        <begin position="81"/>
        <end position="193"/>
    </location>
</feature>
<dbReference type="KEGG" id="cate:C2869_09305"/>
<dbReference type="SMART" id="SM00912">
    <property type="entry name" value="Haemagg_act"/>
    <property type="match status" value="1"/>
</dbReference>
<dbReference type="Gene3D" id="2.160.20.10">
    <property type="entry name" value="Single-stranded right-handed beta-helix, Pectin lyase-like"/>
    <property type="match status" value="2"/>
</dbReference>
<dbReference type="InterPro" id="IPR041248">
    <property type="entry name" value="YDG"/>
</dbReference>
<dbReference type="PANTHER" id="PTHR36220:SF1">
    <property type="entry name" value="GAMMA TUBULIN COMPLEX COMPONENT C-TERMINAL DOMAIN-CONTAINING PROTEIN"/>
    <property type="match status" value="1"/>
</dbReference>
<evidence type="ECO:0000313" key="6">
    <source>
        <dbReference type="Proteomes" id="UP000244441"/>
    </source>
</evidence>
<dbReference type="InterPro" id="IPR041286">
    <property type="entry name" value="MBG_2"/>
</dbReference>
<dbReference type="InterPro" id="IPR028994">
    <property type="entry name" value="Integrin_alpha_N"/>
</dbReference>
<keyword evidence="1" id="KW-0732">Signal</keyword>
<accession>A0A2S0VQY8</accession>
<keyword evidence="3" id="KW-0325">Glycoprotein</keyword>
<dbReference type="PANTHER" id="PTHR36220">
    <property type="entry name" value="UNNAMED PRODUCT"/>
    <property type="match status" value="1"/>
</dbReference>
<dbReference type="OrthoDB" id="218680at2"/>
<dbReference type="SUPFAM" id="SSF51126">
    <property type="entry name" value="Pectin lyase-like"/>
    <property type="match status" value="1"/>
</dbReference>
<dbReference type="Pfam" id="PF18676">
    <property type="entry name" value="MBG_2"/>
    <property type="match status" value="2"/>
</dbReference>
<dbReference type="Gene3D" id="2.130.10.130">
    <property type="entry name" value="Integrin alpha, N-terminal"/>
    <property type="match status" value="1"/>
</dbReference>
<dbReference type="EMBL" id="CP026604">
    <property type="protein sequence ID" value="AWB66614.1"/>
    <property type="molecule type" value="Genomic_DNA"/>
</dbReference>
<organism evidence="5 6">
    <name type="scientific">Saccharobesus litoralis</name>
    <dbReference type="NCBI Taxonomy" id="2172099"/>
    <lineage>
        <taxon>Bacteria</taxon>
        <taxon>Pseudomonadati</taxon>
        <taxon>Pseudomonadota</taxon>
        <taxon>Gammaproteobacteria</taxon>
        <taxon>Alteromonadales</taxon>
        <taxon>Alteromonadaceae</taxon>
        <taxon>Saccharobesus</taxon>
    </lineage>
</organism>
<dbReference type="Proteomes" id="UP000244441">
    <property type="component" value="Chromosome"/>
</dbReference>
<dbReference type="Pfam" id="PF14312">
    <property type="entry name" value="FG-GAP_2"/>
    <property type="match status" value="10"/>
</dbReference>
<dbReference type="InterPro" id="IPR011050">
    <property type="entry name" value="Pectin_lyase_fold/virulence"/>
</dbReference>
<dbReference type="InterPro" id="IPR024973">
    <property type="entry name" value="ESPR"/>
</dbReference>
<evidence type="ECO:0000256" key="1">
    <source>
        <dbReference type="ARBA" id="ARBA00022729"/>
    </source>
</evidence>
<dbReference type="Pfam" id="PF18657">
    <property type="entry name" value="YDG"/>
    <property type="match status" value="25"/>
</dbReference>
<dbReference type="InterPro" id="IPR013519">
    <property type="entry name" value="Int_alpha_beta-p"/>
</dbReference>
<gene>
    <name evidence="5" type="ORF">C2869_09305</name>
</gene>
<dbReference type="Pfam" id="PF13018">
    <property type="entry name" value="ESPR"/>
    <property type="match status" value="1"/>
</dbReference>
<dbReference type="InterPro" id="IPR008638">
    <property type="entry name" value="FhaB/CdiA-like_TPS"/>
</dbReference>
<sequence>MNNNYRLVWNHISQDWQPVSELKNRRTKPGAAMLAPSLLVSSLLASASALAETNQALTTPAAYSVNYQAIAQNVAPIAIDKSTLPTQGEIKVGQGAIHSHNSDMVINQTSQKLGIDWQSFSIGKDASVTFVQPGQDAVALNRVVGHDVSYIFGKLSSNGQVFLTNTQGVLFAENAQVDVGGIVASGLDLSQADFANGNYHFTSELAGKVSNEADINVAVGGYAALFGSEVENNGAINVPYGEVILASGRAVAVDITGNNLISAVITQGAHDAKVTNSGELIATAGTVRMDAQSAQSTVGAIVNNDGIIRANSIVEQNGEIWLMGDVVSSDGELSADGADSAQAGHIHIQANAVALGGNISVDGSEGGTVNVVAGDRLSLAQSITARGYTGDGGHIELASAGGIIESSSSVVDARGQQNGGELHIAAAAGIASSGKYLASGQQGNGGQVDVTANSIHMLSASVDASGAKQGGLVRIGGEFQGGKNNTQNSEEIELAFVERWQNQAELTNASRVFINDGTQIDVSASQGQGGTAVVWANDETTFLGQIDAQGAAGTQLGGAVEISSGQDLKKAELSQVHIGQGGQLLLDPKNLIIGSSDDLSNWQYQAVLESVYAWKATTAQMQDGDQLGSSLALSEDASRLAIGAMGDDGAANNRSNAGAVHLYRFTDSNFSGGELVGSIGQGYLGGDNINISLDAQDNFGSALAFDDVAEHLVIGSKGDDGLNNSINDAGAVYLFTFAESDLTGGQHIGTLGAGYTGVANVSLEAFDQFGSSVALSDSAGYLAVGAQGDDGQDNSVSGAGAVHLLTFGADSFASATMLGTIGSGYTGTNDFNISLDSNDSFGAAVALNSAATSLLVGASGDDGSANSVADAGAVYQINFGGGAFSLPFINRTMGAGYTGTDDIDLSSVLDADDAFGSAIAVSDSATEWLIGAPGDDGQSNVLSNSGAIYLFDFSYSQNHRATLGVDYSHTNSLDLLLRENDNFGSAIAVNSNATRVVAGAVNGVEDNSLSSSPGSLHFFNFSTSGFNSGSLVARLTNQVSYQYQASSSTNNDSDYIGTSVVLSDDATLLAIGASGDDGFDNLAANTGAVYLIKFADGNFANADLIGILGEGYSGVNNLDIDLDGNDQFGSSIALSGDNRNLVVGARRDDGFDNESTDSGAVYLFRFSDAAFSNIAHLATIGDGYNSGKDVDVAQLDSGDHFGAAVALNEDGSGLAIGSPLDRGLNNSGSYQSGSVYLFSFTDAAYTDGSHVATIGDNYIGTNDIQVSLDSYDYFGQAISLNSDGTRMAVGAYGGAGASNAAGDSGEVYLFSFTDSNFTSGTHSGTLGVNHSGTRDLDVSNHIANSDYFGYSLALNADASRLVVGSYGDDGASNNWDSGAVHLITFSDSDFNNAAHVGKIGFGYQATGDLDLTSHLNNYDYFGAAVALNADASRLVVGANRDDGRQGNTSDFGAVHLISFTDTSFSQASLSGSIGDDYQAAASQSFDLVDNVNWSADNIGDAIAFNADASLLAIGVSGDDGFGVNNYADSNYGAVHLIQFANNDYTQASLIGTLGYGYVGSQDLDLTTQLDANDNFGSAVSLNASGDRLAVGAQFDDGANNNDTNAGAVYLFRFTDNSFGGASHFATIGEDYTGSNDLDLSAVLDSYDNLGSALAFNADATRLAIGVRYDDGLNNSYYRNGAVYLIGFSDSDFAAVNHIATLGSGYVGTNDINLSAHLSSSDYFGYSLAFNSVGDRLVVSAQLDDGASDNVWDSGAVYLLSFTDTSYSDGLLVGKIGDGYSNTGDIDFSEQIDNYDYFGSSLALSADGRKLVIGSRYDDGFENAFSNRGAAFILDFADTSFASGTLSQTLGAGYIGTNDINIHLNASYELASALALSADGQRLAIGAQSNNADNLLLFDLSTTQSDEFLALSADITDEPLSVISMRQFNGSQSAYGEFLGQALALSDDATRLAIGVPEDDGFNPNGPFDVNDRGYGAVHLVSFTDGNFAGASLTATIGSGYVGSKDIALNLDSYDYFGYSVAFNADASRLAVGALLDDGDGGSSNSGAVYLFTFDDSDFSNGQHQATLGEGYSGAKDLNLSLDSSDYFGASVALNGLGDRLAVGAERDNGFNNTLDDPGAVYLFTFTDTEFGGVSHVGTLGEGYVATGDLDLSASLDSNDYFGASLALSADATRLAIGAKYDDGFENSGSTAGGAVYLISFTDSAFAGATHTATIGENYVGTNDINIDNNSFDYLGWSVALSSDASRLAVGVPDSDGFEFATFTSGRVDLFSFSDTAFSSGSRIAIIGDSYVGEKDYNLNLDADRFGYSVTLNGDASRLMVGALNGDGLNNQELETGEIYGFSFSDTDFSDASQALIIGSGYDGANRFNSQSFISGTRHYAGDSLGSAVALNDLGNLMAIGAANASSATLDYLSYGAVYLYEFASDDFTRATLKGVIGKGYSGGNNLALDLDVADGFGSSIALNADGSRLAVGAPQDDGANDDISNAGAVHLFSFSNTQFAGGQHVATIGAQYNTGQDVDVALNIEAEDNFGASVSLSHDASRLAVGATGDDGFDNTGAFNDGAVHLFSFADSAFASGNLSSTLGNGYIVNNDLNISLDFADNFGSAVAFSSDASRLVIGAIGDDGKDNTGFGGGVYLISFSDTAFSLPVITGMIGHGYDGDNDIDISSQLNFSDNLGKAVALSNDASRLVVAANGDDGLANSASESSGAVHLFSFANGSFGSGLLTASIGEAYVSGKDLDLELDSYDLFGSALALSGDARRLVVGAPGDDGFANNASSAGSFYLIEFNDTAFSQGEVNSLIGDEHPTIITELDTIVHGSGSVQTEALGAAVAVNADATLMALGVPQGVSGSGNLFEDNLGSVHLFQFAQAGDFSGATLISNIGHQYLGSQDINLDLDADDRFGSALALNATGDRLAVGAEFDDGYRNQADNTGAVYLFSFTDAAFSNGSHTATIGEGYANTLDINLSDKIDNHDYFGSSVALSADASRLVIGAREDDGFNNTGPSFSGAAYLISFSDSHFGGGNHTATIGAGYVGANDLDLSSKLDYNDGFAASLALSNDATRLVVGAYLDDGFENTGANDSGAVYLISFADGNFNTPSHTGTIGEGYQASHDLSLDLDGDDHFGRSVALNGSASRLAVGAPRDDGANNQNGYVGAVYLFNFGDGHYANAQQVASLGVNYQGLNDLDIDLSNSDYFGSALALSDDGQTLFVGATGDDGAFDNNAESGTIYSVRFSDLAFSNAELIGNVGENYITANSLSLDNETSDIIGEQFSQVGQAIALNNDASLMAVGMWQNDGYQVSGLSNTGAVYLFSFNSNSQASASLQAIIGKGYSGGKNFDLDLEQSDYFGTSVAFNGIGNRLAVGATGDDGFSQTRSGSGAVYLFSFSDNQYNDTSHVATLGYGYTGTGDLDFSNNISYSDELGSALALSQDGTRLAIGAHLDDGFGNTTSNVGAVYLVSFADGNFASPSLTGVIGHGYTADNDLDLSANLNSYDYFGGALALNADGSRLAIGAVGDDAADDLATESGAVHLIRFADTSFSSPSHFSSVGVRYTGDNDIDLDGKVDTYDSFGSAIALSHDASRLFVGAQYDDGFSNNYSGNSGAVYQFDFADSAFSNGQHVATLGEGYVGAQDLNLSLAGADYFGSGLALSGDGSRLAVGATGSDITVSSGGAVYLFAYSNEQIVDWHLLPSAKQVAFSTLSYDPADAFGSALAVNDDFTRLAVGASGDDGYLAQSANNGAVHLFSFAANTYSGASLNGTIGKGFSGGNNLDINLRSGDGFGSALAMSSDASLLAVGAPFDDGSSGDFVNTGAVHLFGFSDSDFSGVQRLGSLGADYAGGKDLTVDGLSHNDNFGSALALSGNGLHLVVGATGDDGFFNDAAADTGAAYLYTFTSDNFTGINQVGIAGRGYQTSGDINLGLEDGDKFGSALALSNDALLLAVGATGDDGSANATIDAGAVYLYQFASTGFTGASLNSTLGANYTTANDINLATFLDSNDALGSALALSNDGNVLAIGAQYDDGDLNAVTNSGAVYIYDFINSDFSSPTLDSKFGRGYTGSGNLNVAVEQNDRFGAALALNGVGDKIAVGLPGRDLSSGFTLNNTGGVFLFGPPSVDLNGFNFADDQSATGSVSIESLVSVLSAGTDITLQANNDITLANDLVVSGTNGGNISFMAGRTIALFGDLTSANGDVLLKANATTTDGVIASERDTGAAGISMASGTSINAGTGAVHVLLADGDGLNDNTSGAISLRDITAQSIVVENLGPAAGSDLVLDGVLSATDDVLLATLQGNLQNNHGADAVSSSSGRWLIYTGHWQDSTEGGLVGVAASAAPRIYNTTYVDQTTANGALAGNHIFYRSQPTVDIAADDFAFNYGDTVPTFTYQVSGLVADDGVTDTLSVAGISAVTLSEPTVNSQGRHDAGIHAITVNTTQDLTNYGYNLTTDNGQLTVNQKHLTLSDAVVSTKVYDGLTSATVEQIGTISGVLSGDDVSADLSGAIANFVDKNVANDKRVGITNVSLSGLSAGNYSVTDLSATASITPKTVTLLDFTANDKVYNNNNIASFNYGSLDGLVGTETLGIFSSSATFTDDNVGTDKTVTLTGGQLSNGLNGGLAANYVLADVNLTDTANITPRDLTVWVSAIDKVYDGSTSADAQVTLYSFNDYSSDDLTFSGDATFADKNVGVDKTITVNNIGLSGADAANYNLLNVSQTYNSADITQRELLVTLDAQDKVYDGTTSVVVNLTDDRVLGDSLTINGDSAFLDKNVASNKTVALTNVSLSGADAGNYSVLTSFTSTANITAKDLSLAGVKVYDATTLVAANDLGFVGLVLNDDVTLAGTGLTQDKNVATGKTLTLDSFSLAGTDAGNYSLSSGQVDITPKAIPAFGSQEYDASINVQFGNLALNDIHEGDVISLGGSSTMADKHVGQAKVLTTGSLTLSGTDAANYSLASATVDITPKILSVTGVSASDKVYDGTTSAQISGSVNFSASFIDGDDVALNQAASIDVEFIDKNVGLDKTLIITGDLLTGSDAANYQATATATANISARDLNVSFNADDKVYDGTTAAVNTISSDDRILGDELTITGEASFSDKHVGTDKTVTLSNIQVTGADAGNYNVVSDPTALANITKRDLAVTFEVDNKVYDGTTTGSASNFADDRVVGDTLTLAADAVFADKNVGVGIAATLSNVLLSGDDANNYQVVINPNASADISQRALNIDFSATNKIYDGNTTTTSTITGDDRVAGDDLSLSATAAFGDKNAGINKAVFLSNIQISGNDAANYRIATAQTALADITPRDLNVSINALDKVYDGTTTALFTATDDRLVGDQLSVGGNANFSDKHVAVDKAVSISEFVLTGVDAGNYNVITQIANSTATISVRDLQVTFDALDKVYDGTNAALYNSNSNLVVGDDIQILGDAVFADKNVGTNKQVSYNVSLSGADVSNYNLVNANLTDTAAITPKDLALSLNAEDKIYDGTTSVIFSLSDDRVVGDDLTISADAAFADKNAGQDKLVSLSNIALTGVDVGNYIVSQNVTDLATINRKELLVTVGVADKIYDGTRDASFTEAAQLSGSVIDGDDVTVGSVDDLDILFSDKNVGTDKAMVLVGDLFSGSDGDNYQAVTHSTASITPRTLNVTISADDKVYDGTTLATVNTADDRINGDDLSIVSTGLFNDKNVGQSKTVTLSTAELGGDDALNYIVTDFSATTTASITPRDLSASITVNDKIYDGTRLANITINDDRIAGDSLTLSGDDSLFANKHVGENKDVTLNNIQVAGIDALNYNLITSSASGQGRVTPRDLNVSITAQDKVYDGTTSASVSQTDNRVTGDDLTLNVGNASFNDKHAATNKLVTLSGISISGADADNYIVNQTASDFADITQRELTVTLTADNKVYDSLTTAVANITSDNRIAGDELNFVPTAEFDNKHAASGKTVSLTHIALSGADAGNYQYVSGSATTSADISQRDLLVTIEGQNKIYDGSTTAISNVVSDNRISGDDISFNPLAKFADKHVSQDKAVTLTSIGLTGADAGNYNVAVDATALATASITPRDLTIGINALDKIYDGTTSAVVTPFDDRVAGDELLIMANTANFADKNVGNNKAITYSQIVISGADAGNYNLLNTTASTSANITPRDLLVSISALDKIYDGTSLASANVVSDDRVVGDDLTFALSALFNDKHAANNKTVTLTDLELSGADKNNYQVANTLVATTANITPRPLSLTIQAEDKIYDGLTNANATVISDNRITGDILGFVVNADFSDKQAAQDKTVSLTGISLTGADSANYDVTATTATTTANISQRDLDLSLSAQSKTYDGNTLATVDLVSDNRVAGDDLGFDISASFANKNAALDKAVSLSAVNLNGQDAPNYRVASFTTDLSATIHKRDLTLAASATDKVYDGNTNVNAVISSDDRIAGDDLSFVFDAAFSDKNVGSNKSVTLSNMLLNGVDAGNYQLVASSIGSTASITARDLNLTLGATDKVYDGLTTANASVISDDRIAGDNLAFSHNAAFNNANVGNNKPVTLSDFVMSGSDALNYKVVGQTSLATVANISPAPLTISAQDASRIYGDVNPNFSFAISGFVNGEDASSAGLSGDATFNVSADPTTAVGTYSITPAAGNLTAANYQVVNFNNGSLTITPRPLSILANNVVRFPSESDPQVFGFSSADGGLVNGDTLAAVTVPTPDGSATAVGGDVLVLSPTNATFATGNAANYQIEYLDGYMIILPEPIVNKTGQSQPQDQAFFLEIDPEEIATVNNELEQVESVVTSQAETTYSEVTAQVSVVEPTSATDNSAVATPITRARVTQISQGVSADIIDQLRSMPMVSVSGATSMGDLFGLTTANNR</sequence>
<proteinExistence type="predicted"/>
<name>A0A2S0VQY8_9ALTE</name>
<dbReference type="NCBIfam" id="TIGR01901">
    <property type="entry name" value="adhes_NPXG"/>
    <property type="match status" value="1"/>
</dbReference>
<reference evidence="5 6" key="1">
    <citation type="submission" date="2018-01" db="EMBL/GenBank/DDBJ databases">
        <title>Genome sequence of a Cantenovulum-like bacteria.</title>
        <authorList>
            <person name="Tan W.R."/>
            <person name="Lau N.-S."/>
            <person name="Go F."/>
            <person name="Amirul A.-A.A."/>
        </authorList>
    </citation>
    <scope>NUCLEOTIDE SEQUENCE [LARGE SCALE GENOMIC DNA]</scope>
    <source>
        <strain evidence="5 6">CCB-QB4</strain>
    </source>
</reference>
<keyword evidence="2" id="KW-0677">Repeat</keyword>
<dbReference type="Gene3D" id="3.30.160.710">
    <property type="match status" value="1"/>
</dbReference>
<evidence type="ECO:0000256" key="3">
    <source>
        <dbReference type="ARBA" id="ARBA00023180"/>
    </source>
</evidence>
<evidence type="ECO:0000256" key="2">
    <source>
        <dbReference type="ARBA" id="ARBA00022737"/>
    </source>
</evidence>
<dbReference type="InterPro" id="IPR013517">
    <property type="entry name" value="FG-GAP"/>
</dbReference>
<evidence type="ECO:0000259" key="4">
    <source>
        <dbReference type="SMART" id="SM00912"/>
    </source>
</evidence>
<dbReference type="InterPro" id="IPR012334">
    <property type="entry name" value="Pectin_lyas_fold"/>
</dbReference>